<organism evidence="10 11">
    <name type="scientific">Candidatus Allofournierella pullistercoris</name>
    <dbReference type="NCBI Taxonomy" id="2838597"/>
    <lineage>
        <taxon>Bacteria</taxon>
        <taxon>Bacillati</taxon>
        <taxon>Bacillota</taxon>
        <taxon>Clostridia</taxon>
        <taxon>Eubacteriales</taxon>
        <taxon>Oscillospiraceae</taxon>
        <taxon>Allofournierella</taxon>
    </lineage>
</organism>
<sequence length="394" mass="43917">MPEYLYEGKTADGKVVKGSLNAADEKALYDALKRDGAYLTSFRLKEEVSGRKKQLKAMELSEFCRQLSSLTAAGITLSRALSIILMGKPNSPATQAYKEVQKLVQQGQPLSDALAQQGIFPEMMINMFRAGEASGQLEQVAAKLATHYQKEHRMDNRIKSATMYPKILAAVCVLAVLIIFLVVMPELEPMFQGMEIPAATRAMMAFSALLSQQWYILLIIALCAVAAVQIAFTSPQVRFYWDKLKLQMPVIKKHMRIIYTARFARTQSSLYSSGLSMLRSLEIASYTLGNAYLTSQFTQVIRQVRSGEMLSQAIQQVDGFDSKLSPTIFVGEETGRLDQMLENIADNYEYEADVALSKLTGMIEPLMIVFMAGIVLMIMLGVMLPIWSMYGNVN</sequence>
<evidence type="ECO:0000256" key="1">
    <source>
        <dbReference type="ARBA" id="ARBA00004429"/>
    </source>
</evidence>
<evidence type="ECO:0000256" key="3">
    <source>
        <dbReference type="ARBA" id="ARBA00022475"/>
    </source>
</evidence>
<protein>
    <submittedName>
        <fullName evidence="10">Type II secretion system F family protein</fullName>
    </submittedName>
</protein>
<evidence type="ECO:0000256" key="7">
    <source>
        <dbReference type="ARBA" id="ARBA00023136"/>
    </source>
</evidence>
<evidence type="ECO:0000256" key="5">
    <source>
        <dbReference type="ARBA" id="ARBA00022692"/>
    </source>
</evidence>
<dbReference type="FunFam" id="1.20.81.30:FF:000001">
    <property type="entry name" value="Type II secretion system protein F"/>
    <property type="match status" value="1"/>
</dbReference>
<evidence type="ECO:0000256" key="6">
    <source>
        <dbReference type="ARBA" id="ARBA00022989"/>
    </source>
</evidence>
<keyword evidence="6 8" id="KW-1133">Transmembrane helix</keyword>
<dbReference type="InterPro" id="IPR042094">
    <property type="entry name" value="T2SS_GspF_sf"/>
</dbReference>
<gene>
    <name evidence="10" type="ORF">H9882_01745</name>
</gene>
<feature type="transmembrane region" description="Helical" evidence="8">
    <location>
        <begin position="214"/>
        <end position="233"/>
    </location>
</feature>
<dbReference type="EMBL" id="JAHLFP010000011">
    <property type="protein sequence ID" value="MBU3805617.1"/>
    <property type="molecule type" value="Genomic_DNA"/>
</dbReference>
<evidence type="ECO:0000259" key="9">
    <source>
        <dbReference type="Pfam" id="PF00482"/>
    </source>
</evidence>
<keyword evidence="4" id="KW-0997">Cell inner membrane</keyword>
<reference evidence="10" key="2">
    <citation type="submission" date="2021-04" db="EMBL/GenBank/DDBJ databases">
        <authorList>
            <person name="Gilroy R."/>
        </authorList>
    </citation>
    <scope>NUCLEOTIDE SEQUENCE</scope>
    <source>
        <strain evidence="10">B5_2728</strain>
    </source>
</reference>
<feature type="transmembrane region" description="Helical" evidence="8">
    <location>
        <begin position="366"/>
        <end position="390"/>
    </location>
</feature>
<dbReference type="Pfam" id="PF00482">
    <property type="entry name" value="T2SSF"/>
    <property type="match status" value="2"/>
</dbReference>
<comment type="subcellular location">
    <subcellularLocation>
        <location evidence="1">Cell inner membrane</location>
        <topology evidence="1">Multi-pass membrane protein</topology>
    </subcellularLocation>
</comment>
<evidence type="ECO:0000313" key="10">
    <source>
        <dbReference type="EMBL" id="MBU3805617.1"/>
    </source>
</evidence>
<accession>A0A948T116</accession>
<dbReference type="Gene3D" id="1.20.81.30">
    <property type="entry name" value="Type II secretion system (T2SS), domain F"/>
    <property type="match status" value="2"/>
</dbReference>
<dbReference type="InterPro" id="IPR003004">
    <property type="entry name" value="GspF/PilC"/>
</dbReference>
<feature type="transmembrane region" description="Helical" evidence="8">
    <location>
        <begin position="163"/>
        <end position="184"/>
    </location>
</feature>
<feature type="domain" description="Type II secretion system protein GspF" evidence="9">
    <location>
        <begin position="63"/>
        <end position="185"/>
    </location>
</feature>
<dbReference type="PRINTS" id="PR00812">
    <property type="entry name" value="BCTERIALGSPF"/>
</dbReference>
<evidence type="ECO:0000256" key="8">
    <source>
        <dbReference type="SAM" id="Phobius"/>
    </source>
</evidence>
<keyword evidence="3" id="KW-1003">Cell membrane</keyword>
<comment type="similarity">
    <text evidence="2">Belongs to the GSP F family.</text>
</comment>
<dbReference type="PANTHER" id="PTHR30012:SF0">
    <property type="entry name" value="TYPE II SECRETION SYSTEM PROTEIN F-RELATED"/>
    <property type="match status" value="1"/>
</dbReference>
<dbReference type="PANTHER" id="PTHR30012">
    <property type="entry name" value="GENERAL SECRETION PATHWAY PROTEIN"/>
    <property type="match status" value="1"/>
</dbReference>
<proteinExistence type="inferred from homology"/>
<comment type="caution">
    <text evidence="10">The sequence shown here is derived from an EMBL/GenBank/DDBJ whole genome shotgun (WGS) entry which is preliminary data.</text>
</comment>
<reference evidence="10" key="1">
    <citation type="journal article" date="2021" name="PeerJ">
        <title>Extensive microbial diversity within the chicken gut microbiome revealed by metagenomics and culture.</title>
        <authorList>
            <person name="Gilroy R."/>
            <person name="Ravi A."/>
            <person name="Getino M."/>
            <person name="Pursley I."/>
            <person name="Horton D.L."/>
            <person name="Alikhan N.F."/>
            <person name="Baker D."/>
            <person name="Gharbi K."/>
            <person name="Hall N."/>
            <person name="Watson M."/>
            <person name="Adriaenssens E.M."/>
            <person name="Foster-Nyarko E."/>
            <person name="Jarju S."/>
            <person name="Secka A."/>
            <person name="Antonio M."/>
            <person name="Oren A."/>
            <person name="Chaudhuri R.R."/>
            <person name="La Ragione R."/>
            <person name="Hildebrand F."/>
            <person name="Pallen M.J."/>
        </authorList>
    </citation>
    <scope>NUCLEOTIDE SEQUENCE</scope>
    <source>
        <strain evidence="10">B5_2728</strain>
    </source>
</reference>
<dbReference type="InterPro" id="IPR018076">
    <property type="entry name" value="T2SS_GspF_dom"/>
</dbReference>
<dbReference type="AlphaFoldDB" id="A0A948T116"/>
<feature type="domain" description="Type II secretion system protein GspF" evidence="9">
    <location>
        <begin position="263"/>
        <end position="385"/>
    </location>
</feature>
<evidence type="ECO:0000256" key="4">
    <source>
        <dbReference type="ARBA" id="ARBA00022519"/>
    </source>
</evidence>
<name>A0A948T116_9FIRM</name>
<dbReference type="GO" id="GO:0005886">
    <property type="term" value="C:plasma membrane"/>
    <property type="evidence" value="ECO:0007669"/>
    <property type="project" value="UniProtKB-SubCell"/>
</dbReference>
<evidence type="ECO:0000256" key="2">
    <source>
        <dbReference type="ARBA" id="ARBA00005745"/>
    </source>
</evidence>
<evidence type="ECO:0000313" key="11">
    <source>
        <dbReference type="Proteomes" id="UP000713596"/>
    </source>
</evidence>
<dbReference type="Proteomes" id="UP000713596">
    <property type="component" value="Unassembled WGS sequence"/>
</dbReference>
<keyword evidence="5 8" id="KW-0812">Transmembrane</keyword>
<keyword evidence="7 8" id="KW-0472">Membrane</keyword>